<keyword evidence="2" id="KW-0963">Cytoplasm</keyword>
<dbReference type="Gene3D" id="1.10.418.10">
    <property type="entry name" value="Calponin-like domain"/>
    <property type="match status" value="1"/>
</dbReference>
<evidence type="ECO:0000256" key="2">
    <source>
        <dbReference type="ARBA" id="ARBA00022490"/>
    </source>
</evidence>
<feature type="domain" description="EB1 C-terminal" evidence="7">
    <location>
        <begin position="239"/>
        <end position="307"/>
    </location>
</feature>
<organism evidence="8 9">
    <name type="scientific">Hamiltosporidium tvaerminnensis</name>
    <dbReference type="NCBI Taxonomy" id="1176355"/>
    <lineage>
        <taxon>Eukaryota</taxon>
        <taxon>Fungi</taxon>
        <taxon>Fungi incertae sedis</taxon>
        <taxon>Microsporidia</taxon>
        <taxon>Dubosqiidae</taxon>
        <taxon>Hamiltosporidium</taxon>
    </lineage>
</organism>
<dbReference type="InterPro" id="IPR004953">
    <property type="entry name" value="EB1_C"/>
</dbReference>
<dbReference type="PANTHER" id="PTHR10623">
    <property type="entry name" value="MICROTUBULE-ASSOCIATED PROTEIN RP/EB FAMILY MEMBER"/>
    <property type="match status" value="1"/>
</dbReference>
<dbReference type="AlphaFoldDB" id="A0A4Q9L148"/>
<feature type="coiled-coil region" evidence="6">
    <location>
        <begin position="189"/>
        <end position="216"/>
    </location>
</feature>
<keyword evidence="3 5" id="KW-0493">Microtubule</keyword>
<proteinExistence type="predicted"/>
<dbReference type="SUPFAM" id="SSF140612">
    <property type="entry name" value="EB1 dimerisation domain-like"/>
    <property type="match status" value="1"/>
</dbReference>
<dbReference type="SUPFAM" id="SSF47576">
    <property type="entry name" value="Calponin-homology domain, CH-domain"/>
    <property type="match status" value="1"/>
</dbReference>
<evidence type="ECO:0000259" key="7">
    <source>
        <dbReference type="PROSITE" id="PS51230"/>
    </source>
</evidence>
<dbReference type="InterPro" id="IPR036133">
    <property type="entry name" value="EB1_C_sf"/>
</dbReference>
<evidence type="ECO:0000256" key="3">
    <source>
        <dbReference type="ARBA" id="ARBA00022701"/>
    </source>
</evidence>
<evidence type="ECO:0000256" key="6">
    <source>
        <dbReference type="SAM" id="Coils"/>
    </source>
</evidence>
<evidence type="ECO:0000313" key="8">
    <source>
        <dbReference type="EMBL" id="TBU01079.1"/>
    </source>
</evidence>
<dbReference type="VEuPathDB" id="MicrosporidiaDB:CWI37_0812p0010"/>
<accession>A0A4Q9L148</accession>
<dbReference type="InterPro" id="IPR036872">
    <property type="entry name" value="CH_dom_sf"/>
</dbReference>
<dbReference type="Gene3D" id="1.20.5.1430">
    <property type="match status" value="1"/>
</dbReference>
<dbReference type="GO" id="GO:0005874">
    <property type="term" value="C:microtubule"/>
    <property type="evidence" value="ECO:0007669"/>
    <property type="project" value="UniProtKB-KW"/>
</dbReference>
<protein>
    <recommendedName>
        <fullName evidence="7">EB1 C-terminal domain-containing protein</fullName>
    </recommendedName>
</protein>
<keyword evidence="6" id="KW-0175">Coiled coil</keyword>
<comment type="caution">
    <text evidence="8">The sequence shown here is derived from an EMBL/GenBank/DDBJ whole genome shotgun (WGS) entry which is preliminary data.</text>
</comment>
<dbReference type="InterPro" id="IPR027328">
    <property type="entry name" value="MAPRE"/>
</dbReference>
<dbReference type="EMBL" id="PITJ01000812">
    <property type="protein sequence ID" value="TBU01079.1"/>
    <property type="molecule type" value="Genomic_DNA"/>
</dbReference>
<evidence type="ECO:0000313" key="9">
    <source>
        <dbReference type="Proteomes" id="UP000292362"/>
    </source>
</evidence>
<dbReference type="Proteomes" id="UP000292362">
    <property type="component" value="Unassembled WGS sequence"/>
</dbReference>
<sequence>MKSRIYLENWVMSLLDLKEKKTVEKFGCGVEYALVLSKIYSDFPLKQINTAAIRSDEFLCNLRVVKTFLDSKGVVVYMPIEKMVNCKTMDNLEFTQWLYKHFYENLVLKRENKTIENEISPQKDQFKISPKTKNSPNNFNEIKNQNNIQTDTNLNTNNFNEIKKEDFSHKNVNQIQNETQKSNNFINNENIYEKMLNEKEEEIKNYYENILTEKMEEIKNYYEQILNETGLENLMLKAELKNKMDTFVEEKEKNIKMEELIIAFEKERDFYFKKLYKIEEIFLNWDSNNVNIKELFHKALYDENNSE</sequence>
<evidence type="ECO:0000256" key="1">
    <source>
        <dbReference type="ARBA" id="ARBA00004245"/>
    </source>
</evidence>
<dbReference type="GO" id="GO:0008017">
    <property type="term" value="F:microtubule binding"/>
    <property type="evidence" value="ECO:0007669"/>
    <property type="project" value="InterPro"/>
</dbReference>
<evidence type="ECO:0000256" key="5">
    <source>
        <dbReference type="PROSITE-ProRule" id="PRU00576"/>
    </source>
</evidence>
<gene>
    <name evidence="8" type="ORF">CWI37_0812p0010</name>
</gene>
<reference evidence="8 9" key="1">
    <citation type="submission" date="2017-12" db="EMBL/GenBank/DDBJ databases">
        <authorList>
            <person name="Pombert J.-F."/>
            <person name="Haag K.L."/>
            <person name="Ebert D."/>
        </authorList>
    </citation>
    <scope>NUCLEOTIDE SEQUENCE [LARGE SCALE GENOMIC DNA]</scope>
    <source>
        <strain evidence="8">FI-OER-3-3</strain>
    </source>
</reference>
<comment type="subcellular location">
    <subcellularLocation>
        <location evidence="1">Cytoplasm</location>
        <location evidence="1">Cytoskeleton</location>
    </subcellularLocation>
</comment>
<keyword evidence="4" id="KW-0206">Cytoskeleton</keyword>
<name>A0A4Q9L148_9MICR</name>
<evidence type="ECO:0000256" key="4">
    <source>
        <dbReference type="ARBA" id="ARBA00023212"/>
    </source>
</evidence>
<dbReference type="PROSITE" id="PS51230">
    <property type="entry name" value="EB1_C"/>
    <property type="match status" value="1"/>
</dbReference>